<keyword evidence="3" id="KW-1185">Reference proteome</keyword>
<sequence length="130" mass="13581">MSDDGWTPPTVNTSSDPRVLAGSYTDGGSILIGKLVSTLLGAVWLTFVGGWWAIISAVVQVHMAMINAAADAYAGIITALGQGGAETIRVTWASAFQAAVETNPLFAPILLTLEIIAVSAIVLELRRRLG</sequence>
<keyword evidence="1" id="KW-1133">Transmembrane helix</keyword>
<feature type="transmembrane region" description="Helical" evidence="1">
    <location>
        <begin position="66"/>
        <end position="85"/>
    </location>
</feature>
<proteinExistence type="predicted"/>
<protein>
    <submittedName>
        <fullName evidence="2">Uncharacterized protein</fullName>
    </submittedName>
</protein>
<dbReference type="RefSeq" id="WP_007189834.1">
    <property type="nucleotide sequence ID" value="NZ_AOLS01000076.1"/>
</dbReference>
<gene>
    <name evidence="2" type="ORF">C435_15488</name>
</gene>
<name>M0K154_9EURY</name>
<feature type="transmembrane region" description="Helical" evidence="1">
    <location>
        <begin position="30"/>
        <end position="54"/>
    </location>
</feature>
<keyword evidence="1" id="KW-0472">Membrane</keyword>
<dbReference type="EMBL" id="AOLS01000076">
    <property type="protein sequence ID" value="EMA14493.1"/>
    <property type="molecule type" value="Genomic_DNA"/>
</dbReference>
<organism evidence="2 3">
    <name type="scientific">Haloarcula marismortui ATCC 33799</name>
    <dbReference type="NCBI Taxonomy" id="662475"/>
    <lineage>
        <taxon>Archaea</taxon>
        <taxon>Methanobacteriati</taxon>
        <taxon>Methanobacteriota</taxon>
        <taxon>Stenosarchaea group</taxon>
        <taxon>Halobacteria</taxon>
        <taxon>Halobacteriales</taxon>
        <taxon>Haloarculaceae</taxon>
        <taxon>Haloarcula</taxon>
    </lineage>
</organism>
<dbReference type="AlphaFoldDB" id="M0K154"/>
<evidence type="ECO:0000256" key="1">
    <source>
        <dbReference type="SAM" id="Phobius"/>
    </source>
</evidence>
<comment type="caution">
    <text evidence="2">The sequence shown here is derived from an EMBL/GenBank/DDBJ whole genome shotgun (WGS) entry which is preliminary data.</text>
</comment>
<evidence type="ECO:0000313" key="3">
    <source>
        <dbReference type="Proteomes" id="UP000011687"/>
    </source>
</evidence>
<dbReference type="Proteomes" id="UP000011687">
    <property type="component" value="Unassembled WGS sequence"/>
</dbReference>
<evidence type="ECO:0000313" key="2">
    <source>
        <dbReference type="EMBL" id="EMA14493.1"/>
    </source>
</evidence>
<keyword evidence="1" id="KW-0812">Transmembrane</keyword>
<accession>M0K154</accession>
<feature type="transmembrane region" description="Helical" evidence="1">
    <location>
        <begin position="105"/>
        <end position="125"/>
    </location>
</feature>
<reference evidence="2 3" key="1">
    <citation type="journal article" date="2014" name="PLoS Genet.">
        <title>Phylogenetically driven sequencing of extremely halophilic archaea reveals strategies for static and dynamic osmo-response.</title>
        <authorList>
            <person name="Becker E.A."/>
            <person name="Seitzer P.M."/>
            <person name="Tritt A."/>
            <person name="Larsen D."/>
            <person name="Krusor M."/>
            <person name="Yao A.I."/>
            <person name="Wu D."/>
            <person name="Madern D."/>
            <person name="Eisen J.A."/>
            <person name="Darling A.E."/>
            <person name="Facciotti M.T."/>
        </authorList>
    </citation>
    <scope>NUCLEOTIDE SEQUENCE [LARGE SCALE GENOMIC DNA]</scope>
    <source>
        <strain evidence="2 3">ATCC 33799</strain>
    </source>
</reference>